<dbReference type="Gene3D" id="2.60.40.60">
    <property type="entry name" value="Cadherins"/>
    <property type="match status" value="7"/>
</dbReference>
<dbReference type="InterPro" id="IPR036445">
    <property type="entry name" value="GPCR_2_extracell_dom_sf"/>
</dbReference>
<evidence type="ECO:0000256" key="20">
    <source>
        <dbReference type="ARBA" id="ARBA00023292"/>
    </source>
</evidence>
<comment type="similarity">
    <text evidence="4">Belongs to the G-protein coupled receptor 2 family. LN-TM7 subfamily.</text>
</comment>
<evidence type="ECO:0000259" key="27">
    <source>
        <dbReference type="PROSITE" id="PS50027"/>
    </source>
</evidence>
<keyword evidence="20 23" id="KW-0424">Laminin EGF-like domain</keyword>
<dbReference type="SMART" id="SM00180">
    <property type="entry name" value="EGF_Lam"/>
    <property type="match status" value="1"/>
</dbReference>
<dbReference type="CDD" id="cd00055">
    <property type="entry name" value="EGF_Lam"/>
    <property type="match status" value="1"/>
</dbReference>
<feature type="domain" description="EGF-like" evidence="26">
    <location>
        <begin position="983"/>
        <end position="1021"/>
    </location>
</feature>
<feature type="domain" description="EGF-like" evidence="26">
    <location>
        <begin position="1437"/>
        <end position="1475"/>
    </location>
</feature>
<keyword evidence="11 21" id="KW-0106">Calcium</keyword>
<dbReference type="CDD" id="cd11304">
    <property type="entry name" value="Cadherin_repeat"/>
    <property type="match status" value="7"/>
</dbReference>
<dbReference type="InterPro" id="IPR057244">
    <property type="entry name" value="GAIN_B"/>
</dbReference>
<dbReference type="SUPFAM" id="SSF81321">
    <property type="entry name" value="Family A G protein-coupled receptor-like"/>
    <property type="match status" value="1"/>
</dbReference>
<evidence type="ECO:0000256" key="18">
    <source>
        <dbReference type="ARBA" id="ARBA00023224"/>
    </source>
</evidence>
<sequence>MFCGVSHHGSCNVLVIMGSPSPLLQTSLLHSAQHVSNQWKPRIQRAVNSAPQFQLPNYQVAVPENEPEGTRVITLKATDSDPGEAGKIEYGMEALLDRRSNDFFRIDPQTGSIETVQPLDREVKDTHVFKVTATDNGAPRRTATSLLTVTVSDTNDHGPVFEQNEYRLRIRENVEVGFEVITVRATDGDAQSNANMIYKIVNGEGVNSGFEIDSRNGLVKIRVRPDRETMTQYQLIVEANDQGKDPGPRSATATVHITVEDENDNYPQFSEKRYVVQVPENVAVNTKVAQVEATDRDEGNNAKVHYSIISGNVKGQFFIHTPTGAIDVINPLDYEMIREYNLRIKAQDGGRPPLINGTGIVVIQVVDVNDNAPMFVSTPFQATVLENVPIGYSVIHIQAIDSDSGENARLDYSLTDTTPGFPFTINNSTGWITVSTELDRETTEYYTFGVEARDNGVPVMSSSASVSITVLDFGRDKYQGTVFEDAPVFTSVLQISASDRDSGSNGRVSYTFQGGDDGEGDFMIEQSSGIIRTQRKLDRENVPVYNLKAYAVDRGVPPLKAAVEIQISVLDINDNAPVFEKDELFIYIKENSPVDSVVARINAMDPDEGTNAQILYQIVEGNIPEVFDLDIFTGDLKALVDLDYETKMEYVLVVQATSAPLVSRATVHIRLIDVNDNDPVLQNFEIIFNNYVTNKSNSFPSGIIGKVPAYDPDVSDMLKYSFIEGNELNLLILNPNTGELKLGKDLDNNRPLEATMKVSVTDGIHQVTAFCTLRVTIITDEMLTNSITVRLENMSQERFLSPLLSLFAEGVAAVLSTSREGVFIFNVQNDTDVSGNILNVTFSALLPGGAPDRYFPSEELQEQIYLNRTLLQKISSQSVLPFDDNICLREPCENYMKCVSVLKFDSSPPFIASDTVLFRPIHPINGLRCRCPAGFTGDYCETEIDLCYSGPCRNNGRCRSREGGYTCECLEDFTGENCEIDARSGRCVPGVCKNGGECVNLLVGGFTCNCPSGEYEKPFCEMTTRSFPGQSFITFRGLRQRFHFTVSFMFATRERNALLLYNGRFNEKHDFIAVEIIEEQIQLTFSAGEAKTTVAPFVPGGVSDGQWHSVQLHYYNKPKISHLGLPQGPSDEKVAVVAVDDCDIAMAVRFGSQISNYSCAAQGTQKGQKKSLDLTGPLLLGGVPNLPEDFPIRNRDFVGCMRNLMIDSKSIDMASHIANNGTTEGCPAKKNFCYEGLCQHGAQCENKWNTYFCDCPEGRGGKNCDQVMPSPQHFDGRAIVSWNDPDITIAVPWYISLMFRTRQSIGSATLMQVNAGDTSQIHLLVSVEFFLGDIFHALQKSAEIGNQLPGLKLRSLFIGGLLGQSNSVEQGFKGCMQVRPRETNINMQQALKIHVEEGCDMANPCDSNICPDNSQCTDDWNAHTCVCDPGFFGKDCVDACHLNPCEHLSTCVRKPSSSHGYTCECSQDYYGQYCENKVEKPCPRGWWGSPMCGPCNCDVSKGFNPDCNKTTGECRCKDNYYRPKDSDTCFPCDCFHLGANSRTCDPETGQCPCKAGVIGRQCNRCDNPFFEVTNTGCEVVHEGCPKAYDAGIWWPKTNFGRPVAMNCPKGSIGTAVRHCSDEKGWLPPELFNCTTIAFSHLKKLNEELHRNESTMDGQKSKDIAWMLQNATDQTKSFYGNDVKTTYQLISWILHYESKQQGFNLAAMRDAKFNENLVKAGSAILDASNKEHWDQIQRTEGSTAHLLKNFEEYANTVAQNMRKTYLKPFIIVTENMVFAVDYLDAIYPDVAKIPRFQTTDQECPKDLKSSVIFPEFSFKSSEHQGKNSAPAFEEHDLATNKRKRHAESLPPFPVAAVIIYKSLGQLLPEHYDPDRRSLRLPNRPVINTPIVSTTVYSEGEPLHIPLEQPITLDYNLLETEERTKPVCVFWNHSIAVGGTGAWSSKGCDLISRNHTHISCQCNHMTSFAVLMDISKREHGDVLPLKIVTYTTVSASLLALLITFILLAILHKLRSNLHSIHKNLVAALFFSELVFLIGINQTDNPFVCTVIAILLHYFYMCTFAWTFVEGLHIYRMLTEVRNINHGHMRFYYAIGWGIPAIITGLAVGLDPQGYGNPDFCWLSVHDTLIWSFAGPIALVNIIIFVLAAKASCGRRQRLFYEIWYLLWFSTLNYPFTNHFLFVFQGIFIFLFHIVFNKEVRKNLKNVFTGKKALPDESSATRTTLLTVSHYNMFTLLNIYT</sequence>
<evidence type="ECO:0000256" key="4">
    <source>
        <dbReference type="ARBA" id="ARBA00010933"/>
    </source>
</evidence>
<dbReference type="Pfam" id="PF02210">
    <property type="entry name" value="Laminin_G_2"/>
    <property type="match status" value="1"/>
</dbReference>
<feature type="domain" description="Cadherin" evidence="31">
    <location>
        <begin position="580"/>
        <end position="681"/>
    </location>
</feature>
<feature type="domain" description="Laminin EGF-like" evidence="27">
    <location>
        <begin position="1532"/>
        <end position="1579"/>
    </location>
</feature>
<dbReference type="InterPro" id="IPR056286">
    <property type="entry name" value="Cadherin_CELSR1-3_9th"/>
</dbReference>
<dbReference type="PROSITE" id="PS50027">
    <property type="entry name" value="EGF_LAM_2"/>
    <property type="match status" value="1"/>
</dbReference>
<comment type="function">
    <text evidence="1">Receptor that may have an important role in cell/cell signaling during nervous system formation.</text>
</comment>
<feature type="disulfide bond" evidence="22">
    <location>
        <begin position="1255"/>
        <end position="1264"/>
    </location>
</feature>
<feature type="disulfide bond" evidence="23">
    <location>
        <begin position="1553"/>
        <end position="1562"/>
    </location>
</feature>
<evidence type="ECO:0000256" key="21">
    <source>
        <dbReference type="PROSITE-ProRule" id="PRU00043"/>
    </source>
</evidence>
<dbReference type="GO" id="GO:0048513">
    <property type="term" value="P:animal organ development"/>
    <property type="evidence" value="ECO:0007669"/>
    <property type="project" value="UniProtKB-ARBA"/>
</dbReference>
<evidence type="ECO:0000256" key="24">
    <source>
        <dbReference type="SAM" id="Phobius"/>
    </source>
</evidence>
<dbReference type="PROSITE" id="PS01186">
    <property type="entry name" value="EGF_2"/>
    <property type="match status" value="1"/>
</dbReference>
<dbReference type="SMART" id="SM00181">
    <property type="entry name" value="EGF"/>
    <property type="match status" value="6"/>
</dbReference>
<keyword evidence="17" id="KW-0325">Glycoprotein</keyword>
<keyword evidence="14 24" id="KW-0472">Membrane</keyword>
<dbReference type="SMART" id="SM00303">
    <property type="entry name" value="GPS"/>
    <property type="match status" value="1"/>
</dbReference>
<evidence type="ECO:0000256" key="10">
    <source>
        <dbReference type="ARBA" id="ARBA00022737"/>
    </source>
</evidence>
<dbReference type="PROSITE" id="PS01248">
    <property type="entry name" value="EGF_LAM_1"/>
    <property type="match status" value="1"/>
</dbReference>
<evidence type="ECO:0000259" key="31">
    <source>
        <dbReference type="PROSITE" id="PS50268"/>
    </source>
</evidence>
<dbReference type="InterPro" id="IPR015919">
    <property type="entry name" value="Cadherin-like_sf"/>
</dbReference>
<evidence type="ECO:0000259" key="28">
    <source>
        <dbReference type="PROSITE" id="PS50221"/>
    </source>
</evidence>
<feature type="transmembrane region" description="Helical" evidence="24">
    <location>
        <begin position="2087"/>
        <end position="2106"/>
    </location>
</feature>
<keyword evidence="15 22" id="KW-1015">Disulfide bond</keyword>
<feature type="domain" description="G-protein coupled receptors family 2 profile 1" evidence="29">
    <location>
        <begin position="1564"/>
        <end position="1637"/>
    </location>
</feature>
<keyword evidence="16" id="KW-0675">Receptor</keyword>
<evidence type="ECO:0000256" key="22">
    <source>
        <dbReference type="PROSITE-ProRule" id="PRU00076"/>
    </source>
</evidence>
<dbReference type="SUPFAM" id="SSF49899">
    <property type="entry name" value="Concanavalin A-like lectins/glucanases"/>
    <property type="match status" value="2"/>
</dbReference>
<feature type="disulfide bond" evidence="22">
    <location>
        <begin position="1465"/>
        <end position="1474"/>
    </location>
</feature>
<feature type="domain" description="Cadherin" evidence="31">
    <location>
        <begin position="54"/>
        <end position="161"/>
    </location>
</feature>
<dbReference type="SUPFAM" id="SSF49313">
    <property type="entry name" value="Cadherin-like"/>
    <property type="match status" value="7"/>
</dbReference>
<dbReference type="InterPro" id="IPR046338">
    <property type="entry name" value="GAIN_dom_sf"/>
</dbReference>
<dbReference type="FunFam" id="2.10.25.10:FF:000047">
    <property type="entry name" value="Cadherin EGF LAG seven-pass G-type receptor 2"/>
    <property type="match status" value="1"/>
</dbReference>
<feature type="disulfide bond" evidence="22">
    <location>
        <begin position="931"/>
        <end position="940"/>
    </location>
</feature>
<dbReference type="InterPro" id="IPR032471">
    <property type="entry name" value="AGRL2-4_GAIN_subdom_A"/>
</dbReference>
<proteinExistence type="inferred from homology"/>
<dbReference type="FunFam" id="2.60.220.50:FF:000005">
    <property type="entry name" value="Cadherin EGF LAG seven-pass G-type receptor 2"/>
    <property type="match status" value="1"/>
</dbReference>
<dbReference type="InterPro" id="IPR000152">
    <property type="entry name" value="EGF-type_Asp/Asn_hydroxyl_site"/>
</dbReference>
<comment type="subcellular location">
    <subcellularLocation>
        <location evidence="3">Cell membrane</location>
        <topology evidence="3">Multi-pass membrane protein</topology>
    </subcellularLocation>
    <subcellularLocation>
        <location evidence="2">Membrane</location>
        <topology evidence="2">Single-pass membrane protein</topology>
    </subcellularLocation>
</comment>
<feature type="transmembrane region" description="Helical" evidence="24">
    <location>
        <begin position="2177"/>
        <end position="2193"/>
    </location>
</feature>
<evidence type="ECO:0000313" key="33">
    <source>
        <dbReference type="Proteomes" id="UP000694701"/>
    </source>
</evidence>
<dbReference type="FunFam" id="2.60.40.60:FF:000029">
    <property type="entry name" value="Cadherin EGF LAG seven-pass G-type receptor 3"/>
    <property type="match status" value="1"/>
</dbReference>
<dbReference type="FunFam" id="1.25.40.610:FF:000005">
    <property type="entry name" value="cadherin EGF LAG seven-pass G-type receptor 2"/>
    <property type="match status" value="1"/>
</dbReference>
<dbReference type="PROSITE" id="PS50025">
    <property type="entry name" value="LAM_G_DOMAIN"/>
    <property type="match status" value="1"/>
</dbReference>
<evidence type="ECO:0000259" key="26">
    <source>
        <dbReference type="PROSITE" id="PS50026"/>
    </source>
</evidence>
<dbReference type="Ensembl" id="ENSCCRT00020026609.1">
    <property type="protein sequence ID" value="ENSCCRP00020024269.1"/>
    <property type="gene ID" value="ENSCCRG00020009283.1"/>
</dbReference>
<keyword evidence="6" id="KW-1003">Cell membrane</keyword>
<feature type="domain" description="EGF-like" evidence="26">
    <location>
        <begin position="943"/>
        <end position="979"/>
    </location>
</feature>
<dbReference type="GO" id="GO:0009952">
    <property type="term" value="P:anterior/posterior pattern specification"/>
    <property type="evidence" value="ECO:0007669"/>
    <property type="project" value="UniProtKB-ARBA"/>
</dbReference>
<feature type="transmembrane region" description="Helical" evidence="24">
    <location>
        <begin position="2021"/>
        <end position="2038"/>
    </location>
</feature>
<dbReference type="Gene3D" id="4.10.1240.10">
    <property type="entry name" value="GPCR, family 2, extracellular hormone receptor domain"/>
    <property type="match status" value="1"/>
</dbReference>
<dbReference type="InterPro" id="IPR001791">
    <property type="entry name" value="Laminin_G"/>
</dbReference>
<feature type="disulfide bond" evidence="23">
    <location>
        <begin position="1532"/>
        <end position="1544"/>
    </location>
</feature>
<dbReference type="FunFam" id="2.10.25.10:FF:000011">
    <property type="entry name" value="Cadherin EGF LAG seven-pass G-type receptor"/>
    <property type="match status" value="1"/>
</dbReference>
<dbReference type="SMART" id="SM00282">
    <property type="entry name" value="LamG"/>
    <property type="match status" value="1"/>
</dbReference>
<keyword evidence="12 24" id="KW-1133">Transmembrane helix</keyword>
<keyword evidence="19" id="KW-0379">Hydroxylation</keyword>
<dbReference type="GO" id="GO:0007399">
    <property type="term" value="P:nervous system development"/>
    <property type="evidence" value="ECO:0007669"/>
    <property type="project" value="UniProtKB-ARBA"/>
</dbReference>
<evidence type="ECO:0000259" key="30">
    <source>
        <dbReference type="PROSITE" id="PS50261"/>
    </source>
</evidence>
<dbReference type="InterPro" id="IPR000203">
    <property type="entry name" value="GPS"/>
</dbReference>
<evidence type="ECO:0000256" key="2">
    <source>
        <dbReference type="ARBA" id="ARBA00004167"/>
    </source>
</evidence>
<accession>A0A8C2DBB4</accession>
<evidence type="ECO:0000256" key="15">
    <source>
        <dbReference type="ARBA" id="ARBA00023157"/>
    </source>
</evidence>
<dbReference type="InterPro" id="IPR002126">
    <property type="entry name" value="Cadherin-like_dom"/>
</dbReference>
<feature type="disulfide bond" evidence="23">
    <location>
        <begin position="1534"/>
        <end position="1551"/>
    </location>
</feature>
<dbReference type="PRINTS" id="PR00249">
    <property type="entry name" value="GPCRSECRETIN"/>
</dbReference>
<feature type="transmembrane region" description="Helical" evidence="24">
    <location>
        <begin position="2156"/>
        <end position="2171"/>
    </location>
</feature>
<dbReference type="PROSITE" id="PS50268">
    <property type="entry name" value="CADHERIN_2"/>
    <property type="match status" value="7"/>
</dbReference>
<dbReference type="FunFam" id="2.170.300.10:FF:000011">
    <property type="entry name" value="cadherin EGF LAG seven-pass G-type receptor 1"/>
    <property type="match status" value="1"/>
</dbReference>
<dbReference type="FunFam" id="2.60.40.60:FF:000010">
    <property type="entry name" value="Cadherin EGF LAG seven-pass G-type receptor 3"/>
    <property type="match status" value="2"/>
</dbReference>
<keyword evidence="18" id="KW-0807">Transducer</keyword>
<feature type="transmembrane region" description="Helical" evidence="24">
    <location>
        <begin position="1985"/>
        <end position="2009"/>
    </location>
</feature>
<dbReference type="InterPro" id="IPR001879">
    <property type="entry name" value="GPCR_2_extracellular_dom"/>
</dbReference>
<evidence type="ECO:0000256" key="8">
    <source>
        <dbReference type="ARBA" id="ARBA00022692"/>
    </source>
</evidence>
<feature type="disulfide bond" evidence="22">
    <location>
        <begin position="969"/>
        <end position="978"/>
    </location>
</feature>
<evidence type="ECO:0000256" key="3">
    <source>
        <dbReference type="ARBA" id="ARBA00004651"/>
    </source>
</evidence>
<dbReference type="Pfam" id="PF00053">
    <property type="entry name" value="EGF_laminin"/>
    <property type="match status" value="1"/>
</dbReference>
<dbReference type="FunFam" id="2.10.25.10:FF:000113">
    <property type="entry name" value="Cadherin, EGF LAG seven-pass G-type receptor 3"/>
    <property type="match status" value="1"/>
</dbReference>
<dbReference type="InterPro" id="IPR020894">
    <property type="entry name" value="Cadherin_CS"/>
</dbReference>
<dbReference type="InterPro" id="IPR002049">
    <property type="entry name" value="LE_dom"/>
</dbReference>
<dbReference type="InterPro" id="IPR017981">
    <property type="entry name" value="GPCR_2-like_7TM"/>
</dbReference>
<dbReference type="PROSITE" id="PS00232">
    <property type="entry name" value="CADHERIN_1"/>
    <property type="match status" value="4"/>
</dbReference>
<dbReference type="InterPro" id="IPR001881">
    <property type="entry name" value="EGF-like_Ca-bd_dom"/>
</dbReference>
<dbReference type="SMART" id="SM00008">
    <property type="entry name" value="HormR"/>
    <property type="match status" value="1"/>
</dbReference>
<evidence type="ECO:0000313" key="32">
    <source>
        <dbReference type="Ensembl" id="ENSCCRP00020024269.1"/>
    </source>
</evidence>
<feature type="domain" description="EGF-like" evidence="26">
    <location>
        <begin position="1229"/>
        <end position="1265"/>
    </location>
</feature>
<dbReference type="GO" id="GO:0009653">
    <property type="term" value="P:anatomical structure morphogenesis"/>
    <property type="evidence" value="ECO:0007669"/>
    <property type="project" value="UniProtKB-ARBA"/>
</dbReference>
<dbReference type="PANTHER" id="PTHR24026:SF36">
    <property type="entry name" value="CADHERIN EGF LAG SEVEN-PASS G-TYPE RECEPTOR 1"/>
    <property type="match status" value="1"/>
</dbReference>
<dbReference type="FunFam" id="2.10.25.10:FF:000156">
    <property type="entry name" value="cadherin EGF LAG seven-pass G-type receptor 2"/>
    <property type="match status" value="1"/>
</dbReference>
<dbReference type="Gene3D" id="2.60.220.50">
    <property type="match status" value="1"/>
</dbReference>
<evidence type="ECO:0000259" key="29">
    <source>
        <dbReference type="PROSITE" id="PS50227"/>
    </source>
</evidence>
<dbReference type="SUPFAM" id="SSF57196">
    <property type="entry name" value="EGF/Laminin"/>
    <property type="match status" value="4"/>
</dbReference>
<dbReference type="FunFam" id="2.10.25.10:FF:000089">
    <property type="entry name" value="Cadherin EGF LAG seven-pass G-type receptor 3"/>
    <property type="match status" value="1"/>
</dbReference>
<dbReference type="Gene3D" id="2.170.300.10">
    <property type="entry name" value="Tie2 ligand-binding domain superfamily"/>
    <property type="match status" value="1"/>
</dbReference>
<dbReference type="PROSITE" id="PS50227">
    <property type="entry name" value="G_PROTEIN_RECEP_F2_3"/>
    <property type="match status" value="1"/>
</dbReference>
<dbReference type="GO" id="GO:0005509">
    <property type="term" value="F:calcium ion binding"/>
    <property type="evidence" value="ECO:0007669"/>
    <property type="project" value="UniProtKB-UniRule"/>
</dbReference>
<dbReference type="FunFam" id="2.60.40.60:FF:000013">
    <property type="entry name" value="Cadherin EGF LAG seven-pass G-type receptor"/>
    <property type="match status" value="1"/>
</dbReference>
<feature type="transmembrane region" description="Helical" evidence="24">
    <location>
        <begin position="2044"/>
        <end position="2066"/>
    </location>
</feature>
<organism evidence="32 33">
    <name type="scientific">Cyprinus carpio</name>
    <name type="common">Common carp</name>
    <dbReference type="NCBI Taxonomy" id="7962"/>
    <lineage>
        <taxon>Eukaryota</taxon>
        <taxon>Metazoa</taxon>
        <taxon>Chordata</taxon>
        <taxon>Craniata</taxon>
        <taxon>Vertebrata</taxon>
        <taxon>Euteleostomi</taxon>
        <taxon>Actinopterygii</taxon>
        <taxon>Neopterygii</taxon>
        <taxon>Teleostei</taxon>
        <taxon>Ostariophysi</taxon>
        <taxon>Cypriniformes</taxon>
        <taxon>Cyprinidae</taxon>
        <taxon>Cyprininae</taxon>
        <taxon>Cyprinus</taxon>
    </lineage>
</organism>
<feature type="domain" description="Cadherin" evidence="31">
    <location>
        <begin position="270"/>
        <end position="375"/>
    </location>
</feature>
<dbReference type="Gene3D" id="2.60.120.200">
    <property type="match status" value="1"/>
</dbReference>
<dbReference type="CDD" id="cd00054">
    <property type="entry name" value="EGF_CA"/>
    <property type="match status" value="4"/>
</dbReference>
<feature type="domain" description="GAIN-B" evidence="28">
    <location>
        <begin position="1813"/>
        <end position="1976"/>
    </location>
</feature>
<keyword evidence="9" id="KW-0732">Signal</keyword>
<dbReference type="Pfam" id="PF23592">
    <property type="entry name" value="Cadherin_CELSR2_9th"/>
    <property type="match status" value="1"/>
</dbReference>
<dbReference type="PROSITE" id="PS50026">
    <property type="entry name" value="EGF_3"/>
    <property type="match status" value="6"/>
</dbReference>
<keyword evidence="5" id="KW-0217">Developmental protein</keyword>
<dbReference type="CDD" id="cd00110">
    <property type="entry name" value="LamG"/>
    <property type="match status" value="1"/>
</dbReference>
<feature type="domain" description="EGF-like" evidence="26">
    <location>
        <begin position="883"/>
        <end position="941"/>
    </location>
</feature>
<feature type="domain" description="Cadherin" evidence="31">
    <location>
        <begin position="474"/>
        <end position="579"/>
    </location>
</feature>
<dbReference type="PROSITE" id="PS50221">
    <property type="entry name" value="GAIN_B"/>
    <property type="match status" value="1"/>
</dbReference>
<evidence type="ECO:0000256" key="6">
    <source>
        <dbReference type="ARBA" id="ARBA00022475"/>
    </source>
</evidence>
<dbReference type="GO" id="GO:0007166">
    <property type="term" value="P:cell surface receptor signaling pathway"/>
    <property type="evidence" value="ECO:0007669"/>
    <property type="project" value="InterPro"/>
</dbReference>
<dbReference type="PANTHER" id="PTHR24026">
    <property type="entry name" value="FAT ATYPICAL CADHERIN-RELATED"/>
    <property type="match status" value="1"/>
</dbReference>
<evidence type="ECO:0000256" key="23">
    <source>
        <dbReference type="PROSITE-ProRule" id="PRU00460"/>
    </source>
</evidence>
<feature type="domain" description="G-protein coupled receptors family 2 profile 2" evidence="30">
    <location>
        <begin position="1983"/>
        <end position="2144"/>
    </location>
</feature>
<evidence type="ECO:0000256" key="16">
    <source>
        <dbReference type="ARBA" id="ARBA00023170"/>
    </source>
</evidence>
<dbReference type="PROSITE" id="PS00010">
    <property type="entry name" value="ASX_HYDROXYL"/>
    <property type="match status" value="1"/>
</dbReference>
<evidence type="ECO:0000256" key="13">
    <source>
        <dbReference type="ARBA" id="ARBA00023040"/>
    </source>
</evidence>
<feature type="domain" description="Cadherin" evidence="31">
    <location>
        <begin position="704"/>
        <end position="804"/>
    </location>
</feature>
<keyword evidence="13" id="KW-0297">G-protein coupled receptor</keyword>
<dbReference type="InterPro" id="IPR000742">
    <property type="entry name" value="EGF"/>
</dbReference>
<keyword evidence="10" id="KW-0677">Repeat</keyword>
<feature type="transmembrane region" description="Helical" evidence="24">
    <location>
        <begin position="2126"/>
        <end position="2144"/>
    </location>
</feature>
<evidence type="ECO:0000256" key="7">
    <source>
        <dbReference type="ARBA" id="ARBA00022536"/>
    </source>
</evidence>
<dbReference type="FunFam" id="2.60.40.60:FF:000038">
    <property type="entry name" value="Cadherin EGF LAG seven-pass G-type receptor 3"/>
    <property type="match status" value="1"/>
</dbReference>
<evidence type="ECO:0000256" key="12">
    <source>
        <dbReference type="ARBA" id="ARBA00022989"/>
    </source>
</evidence>
<dbReference type="PROSITE" id="PS00022">
    <property type="entry name" value="EGF_1"/>
    <property type="match status" value="4"/>
</dbReference>
<dbReference type="FunFam" id="2.60.40.60:FF:000033">
    <property type="entry name" value="FAT atypical cadherin 1"/>
    <property type="match status" value="1"/>
</dbReference>
<dbReference type="SMART" id="SM00179">
    <property type="entry name" value="EGF_CA"/>
    <property type="match status" value="4"/>
</dbReference>
<evidence type="ECO:0000256" key="5">
    <source>
        <dbReference type="ARBA" id="ARBA00022473"/>
    </source>
</evidence>
<dbReference type="GO" id="GO:0004930">
    <property type="term" value="F:G protein-coupled receptor activity"/>
    <property type="evidence" value="ECO:0007669"/>
    <property type="project" value="UniProtKB-KW"/>
</dbReference>
<dbReference type="Proteomes" id="UP000694701">
    <property type="component" value="Unplaced"/>
</dbReference>
<name>A0A8C2DBB4_CYPCA</name>
<feature type="domain" description="Cadherin" evidence="31">
    <location>
        <begin position="162"/>
        <end position="269"/>
    </location>
</feature>
<feature type="domain" description="Laminin G" evidence="25">
    <location>
        <begin position="1022"/>
        <end position="1226"/>
    </location>
</feature>
<evidence type="ECO:0000256" key="17">
    <source>
        <dbReference type="ARBA" id="ARBA00023180"/>
    </source>
</evidence>
<comment type="caution">
    <text evidence="22">Lacks conserved residue(s) required for the propagation of feature annotation.</text>
</comment>
<dbReference type="Pfam" id="PF00008">
    <property type="entry name" value="EGF"/>
    <property type="match status" value="3"/>
</dbReference>
<dbReference type="PROSITE" id="PS50261">
    <property type="entry name" value="G_PROTEIN_RECEP_F2_4"/>
    <property type="match status" value="1"/>
</dbReference>
<dbReference type="SMART" id="SM00112">
    <property type="entry name" value="CA"/>
    <property type="match status" value="7"/>
</dbReference>
<evidence type="ECO:0000256" key="14">
    <source>
        <dbReference type="ARBA" id="ARBA00023136"/>
    </source>
</evidence>
<dbReference type="FunFam" id="2.60.40.60:FF:000023">
    <property type="entry name" value="Cadherin EGF LAG seven-pass G-type receptor 3"/>
    <property type="match status" value="1"/>
</dbReference>
<dbReference type="PRINTS" id="PR00205">
    <property type="entry name" value="CADHERIN"/>
</dbReference>
<dbReference type="Gene3D" id="2.10.25.10">
    <property type="entry name" value="Laminin"/>
    <property type="match status" value="6"/>
</dbReference>
<evidence type="ECO:0000256" key="11">
    <source>
        <dbReference type="ARBA" id="ARBA00022837"/>
    </source>
</evidence>
<dbReference type="Pfam" id="PF00002">
    <property type="entry name" value="7tm_2"/>
    <property type="match status" value="1"/>
</dbReference>
<dbReference type="FunFam" id="2.10.25.10:FF:001046">
    <property type="entry name" value="Cadherin EGF LAG seven-pass G-type receptor 1a"/>
    <property type="match status" value="1"/>
</dbReference>
<dbReference type="Pfam" id="PF01825">
    <property type="entry name" value="GPS"/>
    <property type="match status" value="1"/>
</dbReference>
<dbReference type="FunFam" id="2.60.120.200:FF:000020">
    <property type="entry name" value="Cadherin EGF LAG seven-pass G-type receptor 2"/>
    <property type="match status" value="1"/>
</dbReference>
<dbReference type="InterPro" id="IPR013320">
    <property type="entry name" value="ConA-like_dom_sf"/>
</dbReference>
<keyword evidence="7 22" id="KW-0245">EGF-like domain</keyword>
<feature type="domain" description="EGF-like" evidence="26">
    <location>
        <begin position="1401"/>
        <end position="1434"/>
    </location>
</feature>
<dbReference type="Gene3D" id="1.20.1070.10">
    <property type="entry name" value="Rhodopsin 7-helix transmembrane proteins"/>
    <property type="match status" value="1"/>
</dbReference>
<dbReference type="FunFam" id="4.10.1240.10:FF:000021">
    <property type="entry name" value="Cadherin EGF LAG seven-pass G-type receptor"/>
    <property type="match status" value="1"/>
</dbReference>
<evidence type="ECO:0000259" key="25">
    <source>
        <dbReference type="PROSITE" id="PS50025"/>
    </source>
</evidence>
<dbReference type="InterPro" id="IPR000832">
    <property type="entry name" value="GPCR_2_secretin-like"/>
</dbReference>
<dbReference type="GO" id="GO:0007156">
    <property type="term" value="P:homophilic cell adhesion via plasma membrane adhesion molecules"/>
    <property type="evidence" value="ECO:0007669"/>
    <property type="project" value="InterPro"/>
</dbReference>
<feature type="domain" description="Cadherin" evidence="31">
    <location>
        <begin position="376"/>
        <end position="489"/>
    </location>
</feature>
<dbReference type="GO" id="GO:0005886">
    <property type="term" value="C:plasma membrane"/>
    <property type="evidence" value="ECO:0007669"/>
    <property type="project" value="UniProtKB-SubCell"/>
</dbReference>
<keyword evidence="8 24" id="KW-0812">Transmembrane</keyword>
<evidence type="ECO:0000256" key="1">
    <source>
        <dbReference type="ARBA" id="ARBA00002066"/>
    </source>
</evidence>
<reference evidence="32" key="1">
    <citation type="submission" date="2025-08" db="UniProtKB">
        <authorList>
            <consortium name="Ensembl"/>
        </authorList>
    </citation>
    <scope>IDENTIFICATION</scope>
</reference>
<protein>
    <submittedName>
        <fullName evidence="32">Cadherin EGF LAG seven-pass G-type receptor 1a</fullName>
    </submittedName>
</protein>
<dbReference type="Pfam" id="PF00028">
    <property type="entry name" value="Cadherin"/>
    <property type="match status" value="6"/>
</dbReference>
<evidence type="ECO:0000256" key="19">
    <source>
        <dbReference type="ARBA" id="ARBA00023278"/>
    </source>
</evidence>
<evidence type="ECO:0000256" key="9">
    <source>
        <dbReference type="ARBA" id="ARBA00022729"/>
    </source>
</evidence>
<dbReference type="Pfam" id="PF16489">
    <property type="entry name" value="GAIN"/>
    <property type="match status" value="1"/>
</dbReference>